<dbReference type="PROSITE" id="PS50158">
    <property type="entry name" value="ZF_CCHC"/>
    <property type="match status" value="1"/>
</dbReference>
<gene>
    <name evidence="4" type="ORF">B4U79_18337</name>
</gene>
<dbReference type="InterPro" id="IPR036875">
    <property type="entry name" value="Znf_CCHC_sf"/>
</dbReference>
<evidence type="ECO:0000259" key="3">
    <source>
        <dbReference type="PROSITE" id="PS50158"/>
    </source>
</evidence>
<name>A0A443QPR9_9ACAR</name>
<comment type="caution">
    <text evidence="4">The sequence shown here is derived from an EMBL/GenBank/DDBJ whole genome shotgun (WGS) entry which is preliminary data.</text>
</comment>
<evidence type="ECO:0000256" key="2">
    <source>
        <dbReference type="SAM" id="MobiDB-lite"/>
    </source>
</evidence>
<organism evidence="4 5">
    <name type="scientific">Dinothrombium tinctorium</name>
    <dbReference type="NCBI Taxonomy" id="1965070"/>
    <lineage>
        <taxon>Eukaryota</taxon>
        <taxon>Metazoa</taxon>
        <taxon>Ecdysozoa</taxon>
        <taxon>Arthropoda</taxon>
        <taxon>Chelicerata</taxon>
        <taxon>Arachnida</taxon>
        <taxon>Acari</taxon>
        <taxon>Acariformes</taxon>
        <taxon>Trombidiformes</taxon>
        <taxon>Prostigmata</taxon>
        <taxon>Anystina</taxon>
        <taxon>Parasitengona</taxon>
        <taxon>Trombidioidea</taxon>
        <taxon>Trombidiidae</taxon>
        <taxon>Dinothrombium</taxon>
    </lineage>
</organism>
<keyword evidence="5" id="KW-1185">Reference proteome</keyword>
<proteinExistence type="predicted"/>
<dbReference type="STRING" id="1965070.A0A443QPR9"/>
<feature type="region of interest" description="Disordered" evidence="2">
    <location>
        <begin position="289"/>
        <end position="310"/>
    </location>
</feature>
<dbReference type="Pfam" id="PF13650">
    <property type="entry name" value="Asp_protease_2"/>
    <property type="match status" value="1"/>
</dbReference>
<evidence type="ECO:0000256" key="1">
    <source>
        <dbReference type="PROSITE-ProRule" id="PRU00047"/>
    </source>
</evidence>
<dbReference type="EMBL" id="NCKU01005114">
    <property type="protein sequence ID" value="RWS04997.1"/>
    <property type="molecule type" value="Genomic_DNA"/>
</dbReference>
<dbReference type="Proteomes" id="UP000285301">
    <property type="component" value="Unassembled WGS sequence"/>
</dbReference>
<dbReference type="CDD" id="cd00303">
    <property type="entry name" value="retropepsin_like"/>
    <property type="match status" value="1"/>
</dbReference>
<keyword evidence="1" id="KW-0479">Metal-binding</keyword>
<sequence>MDVDALTAALTTAFKELDLHRTSLPPFDPSKQDINDWILTFNSATANKTDEQKINYLPSVLQNTALQWYATRKRTQSNESDWKSWETALIAEFGKKLPAILQELNTRQQRQNEQTIDYCRDILRLCSLCNPLMTETEKIAHLTRGISPALKGKVILMNANTSSDFIDNVRFLESHKDSSQPNDQSRIIETLALALIEKTKSEAKDNQNAPQLFQQSIRPMDEEIRKIHGQLQRLQEEIAFLSNPGLRQPFTTRPFNQRYPNRQAQVTRLCYQCNRQGHLARDCWFRENGQRNQRSRSKSPQPLGNGNRRIDFDTIVDTGSRKNIVSQDFVQKLNLIASQDDPTLLKVVNGATVKPKGKVKFQILIGDRFYDVCALIVQNFPYDILLGNEFCASENVIIDFKTKKIKIKSFEYPIDDSFFTSTSSFVNVPEDTVIPRTCEIALKVICYDNLNGDIIIEPSSTAFQRYGIVVCKTSLQPFQSKNNTPERNQNRNGL</sequence>
<dbReference type="GO" id="GO:0003676">
    <property type="term" value="F:nucleic acid binding"/>
    <property type="evidence" value="ECO:0007669"/>
    <property type="project" value="InterPro"/>
</dbReference>
<dbReference type="InterPro" id="IPR001878">
    <property type="entry name" value="Znf_CCHC"/>
</dbReference>
<reference evidence="4 5" key="1">
    <citation type="journal article" date="2018" name="Gigascience">
        <title>Genomes of trombidid mites reveal novel predicted allergens and laterally-transferred genes associated with secondary metabolism.</title>
        <authorList>
            <person name="Dong X."/>
            <person name="Chaisiri K."/>
            <person name="Xia D."/>
            <person name="Armstrong S.D."/>
            <person name="Fang Y."/>
            <person name="Donnelly M.J."/>
            <person name="Kadowaki T."/>
            <person name="McGarry J.W."/>
            <person name="Darby A.C."/>
            <person name="Makepeace B.L."/>
        </authorList>
    </citation>
    <scope>NUCLEOTIDE SEQUENCE [LARGE SCALE GENOMIC DNA]</scope>
    <source>
        <strain evidence="4">UoL-WK</strain>
    </source>
</reference>
<dbReference type="SUPFAM" id="SSF57756">
    <property type="entry name" value="Retrovirus zinc finger-like domains"/>
    <property type="match status" value="1"/>
</dbReference>
<dbReference type="AlphaFoldDB" id="A0A443QPR9"/>
<evidence type="ECO:0000313" key="4">
    <source>
        <dbReference type="EMBL" id="RWS04997.1"/>
    </source>
</evidence>
<dbReference type="InterPro" id="IPR021109">
    <property type="entry name" value="Peptidase_aspartic_dom_sf"/>
</dbReference>
<dbReference type="Pfam" id="PF00098">
    <property type="entry name" value="zf-CCHC"/>
    <property type="match status" value="1"/>
</dbReference>
<dbReference type="OrthoDB" id="10037266at2759"/>
<dbReference type="SMART" id="SM00343">
    <property type="entry name" value="ZnF_C2HC"/>
    <property type="match status" value="1"/>
</dbReference>
<dbReference type="PANTHER" id="PTHR33194:SF4">
    <property type="entry name" value="CCHC-TYPE DOMAIN-CONTAINING PROTEIN"/>
    <property type="match status" value="1"/>
</dbReference>
<dbReference type="Gene3D" id="2.40.70.10">
    <property type="entry name" value="Acid Proteases"/>
    <property type="match status" value="1"/>
</dbReference>
<dbReference type="PANTHER" id="PTHR33194">
    <property type="entry name" value="ZINC KNUCKLE DOMAINCONTAINING PROTEIN"/>
    <property type="match status" value="1"/>
</dbReference>
<feature type="domain" description="CCHC-type" evidence="3">
    <location>
        <begin position="270"/>
        <end position="283"/>
    </location>
</feature>
<dbReference type="SUPFAM" id="SSF50630">
    <property type="entry name" value="Acid proteases"/>
    <property type="match status" value="1"/>
</dbReference>
<keyword evidence="1" id="KW-0862">Zinc</keyword>
<evidence type="ECO:0000313" key="5">
    <source>
        <dbReference type="Proteomes" id="UP000285301"/>
    </source>
</evidence>
<keyword evidence="1" id="KW-0863">Zinc-finger</keyword>
<dbReference type="Gene3D" id="4.10.60.10">
    <property type="entry name" value="Zinc finger, CCHC-type"/>
    <property type="match status" value="1"/>
</dbReference>
<accession>A0A443QPR9</accession>
<protein>
    <recommendedName>
        <fullName evidence="3">CCHC-type domain-containing protein</fullName>
    </recommendedName>
</protein>
<dbReference type="GO" id="GO:0008270">
    <property type="term" value="F:zinc ion binding"/>
    <property type="evidence" value="ECO:0007669"/>
    <property type="project" value="UniProtKB-KW"/>
</dbReference>